<keyword evidence="3" id="KW-1185">Reference proteome</keyword>
<evidence type="ECO:0000313" key="3">
    <source>
        <dbReference type="Proteomes" id="UP000326476"/>
    </source>
</evidence>
<dbReference type="GO" id="GO:0005886">
    <property type="term" value="C:plasma membrane"/>
    <property type="evidence" value="ECO:0007669"/>
    <property type="project" value="InterPro"/>
</dbReference>
<sequence length="201" mass="22272">MKSSQRLVIIVEGLLYLALAFLIQLIFPAVISEWGIALRIGYTLLIYYAFRRGNFAGSFAGLLLGAVSCIGLDNPADHIGQIIGMIIASGCLGIAGLFARNLQRTLHNRRMGSAYLNLVTGTILAWLAYFLVRFLTYEYLVSDLSLTTQVNFQQNALSALVNIALSLIILIVIMNVSAKNFIPKNTPYISRRERSRLLNDD</sequence>
<evidence type="ECO:0008006" key="4">
    <source>
        <dbReference type="Google" id="ProtNLM"/>
    </source>
</evidence>
<keyword evidence="1" id="KW-1133">Transmembrane helix</keyword>
<feature type="transmembrane region" description="Helical" evidence="1">
    <location>
        <begin position="55"/>
        <end position="73"/>
    </location>
</feature>
<reference evidence="3" key="1">
    <citation type="submission" date="2019-09" db="EMBL/GenBank/DDBJ databases">
        <title>Draft genome sequence assemblies of isolates from the urinary tract.</title>
        <authorList>
            <person name="Mores C.R."/>
            <person name="Putonti C."/>
            <person name="Wolfe A.J."/>
        </authorList>
    </citation>
    <scope>NUCLEOTIDE SEQUENCE [LARGE SCALE GENOMIC DNA]</scope>
    <source>
        <strain evidence="3">UMB8614</strain>
    </source>
</reference>
<dbReference type="Proteomes" id="UP000326476">
    <property type="component" value="Unassembled WGS sequence"/>
</dbReference>
<dbReference type="InterPro" id="IPR012651">
    <property type="entry name" value="Thia_Transptr_ThiT"/>
</dbReference>
<dbReference type="KEGG" id="aun:AWM73_02085"/>
<dbReference type="Gene3D" id="1.10.1760.20">
    <property type="match status" value="1"/>
</dbReference>
<proteinExistence type="predicted"/>
<evidence type="ECO:0000256" key="1">
    <source>
        <dbReference type="SAM" id="Phobius"/>
    </source>
</evidence>
<protein>
    <recommendedName>
        <fullName evidence="4">Energy-coupled thiamine transporter ThiT</fullName>
    </recommendedName>
</protein>
<gene>
    <name evidence="2" type="ORF">F6I34_00225</name>
</gene>
<accession>A0A120I9M3</accession>
<feature type="transmembrane region" description="Helical" evidence="1">
    <location>
        <begin position="33"/>
        <end position="50"/>
    </location>
</feature>
<dbReference type="GeneID" id="35767261"/>
<dbReference type="Pfam" id="PF09515">
    <property type="entry name" value="Thia_YuaJ"/>
    <property type="match status" value="1"/>
</dbReference>
<keyword evidence="1" id="KW-0812">Transmembrane</keyword>
<feature type="transmembrane region" description="Helical" evidence="1">
    <location>
        <begin position="79"/>
        <end position="102"/>
    </location>
</feature>
<name>A0A120I9M3_9LACT</name>
<evidence type="ECO:0000313" key="2">
    <source>
        <dbReference type="EMBL" id="KAA9242624.1"/>
    </source>
</evidence>
<feature type="transmembrane region" description="Helical" evidence="1">
    <location>
        <begin position="7"/>
        <end position="27"/>
    </location>
</feature>
<dbReference type="GO" id="GO:0015234">
    <property type="term" value="F:thiamine transmembrane transporter activity"/>
    <property type="evidence" value="ECO:0007669"/>
    <property type="project" value="InterPro"/>
</dbReference>
<comment type="caution">
    <text evidence="2">The sequence shown here is derived from an EMBL/GenBank/DDBJ whole genome shotgun (WGS) entry which is preliminary data.</text>
</comment>
<keyword evidence="1" id="KW-0472">Membrane</keyword>
<feature type="transmembrane region" description="Helical" evidence="1">
    <location>
        <begin position="156"/>
        <end position="176"/>
    </location>
</feature>
<dbReference type="RefSeq" id="WP_060777868.1">
    <property type="nucleotide sequence ID" value="NZ_CAJHMV010000003.1"/>
</dbReference>
<dbReference type="OrthoDB" id="2166942at2"/>
<organism evidence="2 3">
    <name type="scientific">Aerococcus tenax</name>
    <dbReference type="NCBI Taxonomy" id="3078812"/>
    <lineage>
        <taxon>Bacteria</taxon>
        <taxon>Bacillati</taxon>
        <taxon>Bacillota</taxon>
        <taxon>Bacilli</taxon>
        <taxon>Lactobacillales</taxon>
        <taxon>Aerococcaceae</taxon>
        <taxon>Aerococcus</taxon>
    </lineage>
</organism>
<dbReference type="AlphaFoldDB" id="A0A120I9M3"/>
<feature type="transmembrane region" description="Helical" evidence="1">
    <location>
        <begin position="114"/>
        <end position="136"/>
    </location>
</feature>
<dbReference type="EMBL" id="VYVN01000001">
    <property type="protein sequence ID" value="KAA9242624.1"/>
    <property type="molecule type" value="Genomic_DNA"/>
</dbReference>